<proteinExistence type="predicted"/>
<accession>A0A841PCB9</accession>
<sequence>MAAVLLWAELAPARLVRGGGNSLAGILGSVDGVGGILADARTVFAQAARKALSAA</sequence>
<name>A0A841PCB9_9HYPH</name>
<keyword evidence="2" id="KW-1185">Reference proteome</keyword>
<evidence type="ECO:0000313" key="1">
    <source>
        <dbReference type="EMBL" id="MBB6411311.1"/>
    </source>
</evidence>
<reference evidence="1 2" key="1">
    <citation type="submission" date="2020-08" db="EMBL/GenBank/DDBJ databases">
        <title>Genomic Encyclopedia of Type Strains, Phase IV (KMG-IV): sequencing the most valuable type-strain genomes for metagenomic binning, comparative biology and taxonomic classification.</title>
        <authorList>
            <person name="Goeker M."/>
        </authorList>
    </citation>
    <scope>NUCLEOTIDE SEQUENCE [LARGE SCALE GENOMIC DNA]</scope>
    <source>
        <strain evidence="1 2">DSM 100039</strain>
    </source>
</reference>
<comment type="caution">
    <text evidence="1">The sequence shown here is derived from an EMBL/GenBank/DDBJ whole genome shotgun (WGS) entry which is preliminary data.</text>
</comment>
<dbReference type="EMBL" id="JACHEF010000003">
    <property type="protein sequence ID" value="MBB6411311.1"/>
    <property type="molecule type" value="Genomic_DNA"/>
</dbReference>
<dbReference type="Proteomes" id="UP000556329">
    <property type="component" value="Unassembled WGS sequence"/>
</dbReference>
<evidence type="ECO:0000313" key="2">
    <source>
        <dbReference type="Proteomes" id="UP000556329"/>
    </source>
</evidence>
<organism evidence="1 2">
    <name type="scientific">Mesorhizobium sangaii</name>
    <dbReference type="NCBI Taxonomy" id="505389"/>
    <lineage>
        <taxon>Bacteria</taxon>
        <taxon>Pseudomonadati</taxon>
        <taxon>Pseudomonadota</taxon>
        <taxon>Alphaproteobacteria</taxon>
        <taxon>Hyphomicrobiales</taxon>
        <taxon>Phyllobacteriaceae</taxon>
        <taxon>Mesorhizobium</taxon>
    </lineage>
</organism>
<protein>
    <submittedName>
        <fullName evidence="1">Uncharacterized protein</fullName>
    </submittedName>
</protein>
<gene>
    <name evidence="1" type="ORF">HNQ71_003985</name>
</gene>
<dbReference type="AlphaFoldDB" id="A0A841PCB9"/>